<feature type="domain" description="Reverse transcriptase" evidence="2">
    <location>
        <begin position="428"/>
        <end position="684"/>
    </location>
</feature>
<dbReference type="RefSeq" id="WP_182331650.1">
    <property type="nucleotide sequence ID" value="NZ_CP058555.1"/>
</dbReference>
<evidence type="ECO:0000313" key="4">
    <source>
        <dbReference type="Proteomes" id="UP000515450"/>
    </source>
</evidence>
<comment type="similarity">
    <text evidence="1">Belongs to the bacterial reverse transcriptase family.</text>
</comment>
<dbReference type="PROSITE" id="PS50878">
    <property type="entry name" value="RT_POL"/>
    <property type="match status" value="1"/>
</dbReference>
<dbReference type="EMBL" id="CP058555">
    <property type="protein sequence ID" value="QMV67136.1"/>
    <property type="molecule type" value="Genomic_DNA"/>
</dbReference>
<evidence type="ECO:0000259" key="2">
    <source>
        <dbReference type="PROSITE" id="PS50878"/>
    </source>
</evidence>
<accession>A0A7G5DZG1</accession>
<evidence type="ECO:0000256" key="1">
    <source>
        <dbReference type="ARBA" id="ARBA00034120"/>
    </source>
</evidence>
<protein>
    <recommendedName>
        <fullName evidence="2">Reverse transcriptase domain-containing protein</fullName>
    </recommendedName>
</protein>
<dbReference type="SUPFAM" id="SSF56672">
    <property type="entry name" value="DNA/RNA polymerases"/>
    <property type="match status" value="1"/>
</dbReference>
<dbReference type="InterPro" id="IPR054347">
    <property type="entry name" value="TOTE_primase"/>
</dbReference>
<dbReference type="InterPro" id="IPR000477">
    <property type="entry name" value="RT_dom"/>
</dbReference>
<dbReference type="PANTHER" id="PTHR34047">
    <property type="entry name" value="NUCLEAR INTRON MATURASE 1, MITOCHONDRIAL-RELATED"/>
    <property type="match status" value="1"/>
</dbReference>
<dbReference type="CDD" id="cd01646">
    <property type="entry name" value="RT_Bac_retron_I"/>
    <property type="match status" value="1"/>
</dbReference>
<dbReference type="Pfam" id="PF00078">
    <property type="entry name" value="RVT_1"/>
    <property type="match status" value="1"/>
</dbReference>
<keyword evidence="4" id="KW-1185">Reference proteome</keyword>
<sequence>MNLKREIADKLFEIFYLDTKKYGVQNDNGSYKYIENTISPMLIQDSLEKAGSLMVYQELSVFRNSLIKWVCLDIDIEKGSQEDGDNFFLAVKEAALIVERCLIYLNVPYIIEFSGRRGFHFWIIFDEPVDKTIGYQLVNLVLDKVKVELPEGINIDLFPQTPVRSESSKGVGKGVKLPLSKHKGSGFYAYLLEDLTDFSPAGKLTTLSSEILEEQLDILNKIVYFKKDQRVKLFDLYSNEINEIITKSPFLQNYKVESYLKGDVSLDNILKDVSKCDNIKSILNGYQTGLSEKERNILVGLLINLRREDDKQFGYNLLLELFSNISGYDEEKTKTRLEGLKYLNPVSCDVLGKCSHCGVNCDIKSPVQLITNVKIGDAHTISITNFNEDYFERIRKSLYNYSLRNDEVPLYPHLKKLQGIRRQEVEQYAFDILRGGEIVRFKPYRFDRREKSKIRYLYNLDPLNNILTTYFTFLLNTFFYLEMSNYSYGYEFSKSLYNGNLYTNWFINWGKYTREIEKVLFKECYADYHLIKLDIQSFYDSIDLERLRIKLFEEAPATVKERLRKLSNEEKEAYRHLINYLINISIKTTSGDQGGLPQGPAYARYLAEIYLLGLDKLIESDFLINPKREFYYRFVDDVFIFVENEDRAKLLFNKIESWLSTNSLQMNREKTTVSKVCEFVKSGAYVRFKDDQKYDINYANKNKHILSEAQVNKALAGLREFTDDVDFGLKDNLRFFYSQFKSDKVLRSLKRKLTPKIAFSKDGRGALYLLFYQDLFSSDKKNFLELSKGVNKMEGLALTHYLHAVLKYDEDKSFMPYLALFVENSLRNPTLTIADKLLLTSLILKYDMEINLNVDNDLVMEACDQPGLKLPDRVWPMFREFLQQTIDSPKSYFNEVERIIESHEFELEFLKKFATHTFTRFTEWNDSQLQEVFADDASIVKYYHIISFLTLFVEQGLESKIWEILLDRSVERGHFQYDEEHLWVDKVSSFRLEDYTTAFYTLLFSVKGTDQLSKIPCPNNFLDNYRNILTIVMYASDKSENQSDFKKKLGEKVEDSEKSILQKWVANEYSTLYPENSRIFLRNISLNGLIALKCGAEFFVKNINNISLTTKYAYIDKHTSESYENVYQVDQTLLSESFTNLKNLSNVLNKLNQVFIDHKKFKTNYGTYPLLYTGYEIVKDHSPAVPYFSDFSKIINYNGDIVKWNTRNYLEVIFQFLKSITWIHNPQISLGNTLFNFGVKQIWDRFFLKSEIIYDEYFEFKFLEYFCKDHLNFDNIHDYQYLWSKALYQYLEEEKNRDIVKDFFKIHLDQYSEYNIDIFFGAEHSMYHSKENFLAFRNTLEQSIRIFQSKVPNFNPEFDFVKNLLDKVFLSLDKLEIDQANFEYMPLIMKQEPDYKNGNDEIYHFILGDKSVKSISIFNSDSGEFEQASSDELILLKEDKFLFGKINGDSAEIITIPNYLAKCYERILLRKGLAQRYYSAPQESPMLKDQFENPSVEHAGKSIHGITEPESLINKLSSQRGQTKEQAFSGLQFWLSMFNEDLFLSVQVFKDKAGIAGFIDGVHNCILKVLNTHSEIDDIAIINFLEDLDKLQNNNELIIALKHPGRDQNGLNQILTAKGRQRSVDFEKNFSKLCEPTFAFESIIIISDIFISGQQSEKALKHYFSPVDSEKMRAVHQKNEINEKYFVLANHENLIKNVHTIKKILFVAPFISEKFKIEIAPKLEELGIKATVECKTFGGFKPHDECFFSDSNALNMAERRLFRQVFLNRELMEKVFVFNDDDWRYHEQALEESKLDFNIILRPQSLPAKHFKPFAWQVKNGEPLLKYRKNWKRY</sequence>
<dbReference type="SUPFAM" id="SSF56747">
    <property type="entry name" value="Prim-pol domain"/>
    <property type="match status" value="1"/>
</dbReference>
<proteinExistence type="inferred from homology"/>
<evidence type="ECO:0000313" key="3">
    <source>
        <dbReference type="EMBL" id="QMV67136.1"/>
    </source>
</evidence>
<dbReference type="Proteomes" id="UP000515450">
    <property type="component" value="Chromosome"/>
</dbReference>
<dbReference type="Pfam" id="PF22548">
    <property type="entry name" value="AEP-TOTE"/>
    <property type="match status" value="1"/>
</dbReference>
<dbReference type="PANTHER" id="PTHR34047:SF8">
    <property type="entry name" value="PROTEIN YKFC"/>
    <property type="match status" value="1"/>
</dbReference>
<dbReference type="Gene3D" id="3.90.920.10">
    <property type="entry name" value="DNA primase, PRIM domain"/>
    <property type="match status" value="1"/>
</dbReference>
<name>A0A7G5DZG1_9SPHI</name>
<gene>
    <name evidence="3" type="ORF">HS960_05465</name>
</gene>
<dbReference type="CDD" id="cd00525">
    <property type="entry name" value="AE_Prim_S_like"/>
    <property type="match status" value="1"/>
</dbReference>
<reference evidence="3 4" key="1">
    <citation type="journal article" date="2020" name="G3 (Bethesda)">
        <title>CeMbio - The Caenorhabditis elegans Microbiome Resource.</title>
        <authorList>
            <person name="Dirksen P."/>
            <person name="Assie A."/>
            <person name="Zimmermann J."/>
            <person name="Zhang F."/>
            <person name="Tietje A.M."/>
            <person name="Marsh S.A."/>
            <person name="Felix M.A."/>
            <person name="Shapira M."/>
            <person name="Kaleta C."/>
            <person name="Schulenburg H."/>
            <person name="Samuel B."/>
        </authorList>
    </citation>
    <scope>NUCLEOTIDE SEQUENCE [LARGE SCALE GENOMIC DNA]</scope>
    <source>
        <strain evidence="3 4">BIGb0170</strain>
    </source>
</reference>
<organism evidence="3 4">
    <name type="scientific">Sphingobacterium paramultivorum</name>
    <dbReference type="NCBI Taxonomy" id="2886510"/>
    <lineage>
        <taxon>Bacteria</taxon>
        <taxon>Pseudomonadati</taxon>
        <taxon>Bacteroidota</taxon>
        <taxon>Sphingobacteriia</taxon>
        <taxon>Sphingobacteriales</taxon>
        <taxon>Sphingobacteriaceae</taxon>
        <taxon>Sphingobacterium</taxon>
    </lineage>
</organism>
<dbReference type="InterPro" id="IPR043502">
    <property type="entry name" value="DNA/RNA_pol_sf"/>
</dbReference>
<dbReference type="InterPro" id="IPR051083">
    <property type="entry name" value="GrpII_Intron_Splice-Mob/Def"/>
</dbReference>